<dbReference type="Proteomes" id="UP000808349">
    <property type="component" value="Unassembled WGS sequence"/>
</dbReference>
<evidence type="ECO:0000313" key="1">
    <source>
        <dbReference type="EMBL" id="MBK9717732.1"/>
    </source>
</evidence>
<evidence type="ECO:0000313" key="2">
    <source>
        <dbReference type="Proteomes" id="UP000808349"/>
    </source>
</evidence>
<gene>
    <name evidence="1" type="ORF">IPO85_09500</name>
</gene>
<accession>A0A9D7XHE3</accession>
<name>A0A9D7XHE3_9BACT</name>
<protein>
    <submittedName>
        <fullName evidence="1">PorP/SprF family type IX secretion system membrane protein</fullName>
    </submittedName>
</protein>
<sequence>MSRYHTFTKIFFVCIFITLTRYTYSQDVSFSQYQVLLPYYNPAFTGAFNGSYRVRLINRNQWIGFSDKSYRSFAIAGDIKFRIKNKNINTDYLGLGAYFITDRAQIVDWNTNEINITLAYHKRLNKIKNSYLTGGLGIGVQQRSLSYDNIYFEDQFDGLNLYNRPTSEILPPNIYAYSDLKIGIQYNTNLKPNWILQTGLSTQYLLNPNWSLFKSIEDINYNGTTKSNAPLELNFITNLSYIYDKYNTIYPKLFISSQGPHQIIQVGTSYRHADYSVKQTAIHAGVSLRIVNTPSAILPVDLGLLAGYEIKNFIIGLHYDIGLRDAIKYGRPSHSFEISLSLVGDYDNEGFVCPQF</sequence>
<reference evidence="1 2" key="1">
    <citation type="submission" date="2020-10" db="EMBL/GenBank/DDBJ databases">
        <title>Connecting structure to function with the recovery of over 1000 high-quality activated sludge metagenome-assembled genomes encoding full-length rRNA genes using long-read sequencing.</title>
        <authorList>
            <person name="Singleton C.M."/>
            <person name="Petriglieri F."/>
            <person name="Kristensen J.M."/>
            <person name="Kirkegaard R.H."/>
            <person name="Michaelsen T.Y."/>
            <person name="Andersen M.H."/>
            <person name="Karst S.M."/>
            <person name="Dueholm M.S."/>
            <person name="Nielsen P.H."/>
            <person name="Albertsen M."/>
        </authorList>
    </citation>
    <scope>NUCLEOTIDE SEQUENCE [LARGE SCALE GENOMIC DNA]</scope>
    <source>
        <strain evidence="1">Ribe_18-Q3-R11-54_BAT3C.373</strain>
    </source>
</reference>
<dbReference type="Pfam" id="PF11751">
    <property type="entry name" value="PorP_SprF"/>
    <property type="match status" value="1"/>
</dbReference>
<dbReference type="AlphaFoldDB" id="A0A9D7XHE3"/>
<dbReference type="InterPro" id="IPR019861">
    <property type="entry name" value="PorP/SprF_Bacteroidetes"/>
</dbReference>
<organism evidence="1 2">
    <name type="scientific">Candidatus Defluviibacterium haderslevense</name>
    <dbReference type="NCBI Taxonomy" id="2981993"/>
    <lineage>
        <taxon>Bacteria</taxon>
        <taxon>Pseudomonadati</taxon>
        <taxon>Bacteroidota</taxon>
        <taxon>Saprospiria</taxon>
        <taxon>Saprospirales</taxon>
        <taxon>Saprospiraceae</taxon>
        <taxon>Candidatus Defluviibacterium</taxon>
    </lineage>
</organism>
<dbReference type="NCBIfam" id="TIGR03519">
    <property type="entry name" value="T9SS_PorP_fam"/>
    <property type="match status" value="1"/>
</dbReference>
<proteinExistence type="predicted"/>
<dbReference type="EMBL" id="JADKFW010000005">
    <property type="protein sequence ID" value="MBK9717732.1"/>
    <property type="molecule type" value="Genomic_DNA"/>
</dbReference>
<comment type="caution">
    <text evidence="1">The sequence shown here is derived from an EMBL/GenBank/DDBJ whole genome shotgun (WGS) entry which is preliminary data.</text>
</comment>